<organism evidence="1 2">
    <name type="scientific">Gymnopilus junonius</name>
    <name type="common">Spectacular rustgill mushroom</name>
    <name type="synonym">Gymnopilus spectabilis subsp. junonius</name>
    <dbReference type="NCBI Taxonomy" id="109634"/>
    <lineage>
        <taxon>Eukaryota</taxon>
        <taxon>Fungi</taxon>
        <taxon>Dikarya</taxon>
        <taxon>Basidiomycota</taxon>
        <taxon>Agaricomycotina</taxon>
        <taxon>Agaricomycetes</taxon>
        <taxon>Agaricomycetidae</taxon>
        <taxon>Agaricales</taxon>
        <taxon>Agaricineae</taxon>
        <taxon>Hymenogastraceae</taxon>
        <taxon>Gymnopilus</taxon>
    </lineage>
</organism>
<name>A0A9P5NTM9_GYMJU</name>
<evidence type="ECO:0008006" key="3">
    <source>
        <dbReference type="Google" id="ProtNLM"/>
    </source>
</evidence>
<reference evidence="1" key="1">
    <citation type="submission" date="2020-11" db="EMBL/GenBank/DDBJ databases">
        <authorList>
            <consortium name="DOE Joint Genome Institute"/>
            <person name="Ahrendt S."/>
            <person name="Riley R."/>
            <person name="Andreopoulos W."/>
            <person name="LaButti K."/>
            <person name="Pangilinan J."/>
            <person name="Ruiz-duenas F.J."/>
            <person name="Barrasa J.M."/>
            <person name="Sanchez-Garcia M."/>
            <person name="Camarero S."/>
            <person name="Miyauchi S."/>
            <person name="Serrano A."/>
            <person name="Linde D."/>
            <person name="Babiker R."/>
            <person name="Drula E."/>
            <person name="Ayuso-Fernandez I."/>
            <person name="Pacheco R."/>
            <person name="Padilla G."/>
            <person name="Ferreira P."/>
            <person name="Barriuso J."/>
            <person name="Kellner H."/>
            <person name="Castanera R."/>
            <person name="Alfaro M."/>
            <person name="Ramirez L."/>
            <person name="Pisabarro A.G."/>
            <person name="Kuo A."/>
            <person name="Tritt A."/>
            <person name="Lipzen A."/>
            <person name="He G."/>
            <person name="Yan M."/>
            <person name="Ng V."/>
            <person name="Cullen D."/>
            <person name="Martin F."/>
            <person name="Rosso M.-N."/>
            <person name="Henrissat B."/>
            <person name="Hibbett D."/>
            <person name="Martinez A.T."/>
            <person name="Grigoriev I.V."/>
        </authorList>
    </citation>
    <scope>NUCLEOTIDE SEQUENCE</scope>
    <source>
        <strain evidence="1">AH 44721</strain>
    </source>
</reference>
<evidence type="ECO:0000313" key="1">
    <source>
        <dbReference type="EMBL" id="KAF8904790.1"/>
    </source>
</evidence>
<dbReference type="Proteomes" id="UP000724874">
    <property type="component" value="Unassembled WGS sequence"/>
</dbReference>
<feature type="non-terminal residue" evidence="1">
    <location>
        <position position="1"/>
    </location>
</feature>
<evidence type="ECO:0000313" key="2">
    <source>
        <dbReference type="Proteomes" id="UP000724874"/>
    </source>
</evidence>
<protein>
    <recommendedName>
        <fullName evidence="3">F-box domain-containing protein</fullName>
    </recommendedName>
</protein>
<sequence length="118" mass="13666">NSTFKSLLVSNAAPSEEQIRKITTYLAGPEVELSVLDAELERLRFRFTTLLSRQDKLWENVYAHLSPIHRLPLEVLEEIFILCLPTHRNCVMSSDELPLRLGHICNFWQRVAYSLPCL</sequence>
<dbReference type="AlphaFoldDB" id="A0A9P5NTM9"/>
<gene>
    <name evidence="1" type="ORF">CPB84DRAFT_1677194</name>
</gene>
<comment type="caution">
    <text evidence="1">The sequence shown here is derived from an EMBL/GenBank/DDBJ whole genome shotgun (WGS) entry which is preliminary data.</text>
</comment>
<accession>A0A9P5NTM9</accession>
<proteinExistence type="predicted"/>
<keyword evidence="2" id="KW-1185">Reference proteome</keyword>
<dbReference type="OrthoDB" id="3365698at2759"/>
<dbReference type="EMBL" id="JADNYJ010000025">
    <property type="protein sequence ID" value="KAF8904790.1"/>
    <property type="molecule type" value="Genomic_DNA"/>
</dbReference>